<dbReference type="AlphaFoldDB" id="A0A978UYR4"/>
<dbReference type="Proteomes" id="UP000813462">
    <property type="component" value="Unassembled WGS sequence"/>
</dbReference>
<dbReference type="PANTHER" id="PTHR36766:SF3">
    <property type="entry name" value="RPW8 DOMAIN-CONTAINING PROTEIN"/>
    <property type="match status" value="1"/>
</dbReference>
<dbReference type="GO" id="GO:0006952">
    <property type="term" value="P:defense response"/>
    <property type="evidence" value="ECO:0007669"/>
    <property type="project" value="UniProtKB-KW"/>
</dbReference>
<sequence>MQLPEAEVLVLNFRTVNYVLPKFWENMEKLEDSHTNIEECAEDIFVYVQNCNDLAELPALNNLSITNCSYPSALPREIGKLVNLEVLRLRSYVGLVELSDSISNLSKLTLLDITYCTTI</sequence>
<dbReference type="PANTHER" id="PTHR36766">
    <property type="entry name" value="PLANT BROAD-SPECTRUM MILDEW RESISTANCE PROTEIN RPW8"/>
    <property type="match status" value="1"/>
</dbReference>
<name>A0A978UYR4_ZIZJJ</name>
<dbReference type="SUPFAM" id="SSF52047">
    <property type="entry name" value="RNI-like"/>
    <property type="match status" value="1"/>
</dbReference>
<gene>
    <name evidence="2" type="ORF">FEM48_Zijuj08G0111500</name>
</gene>
<protein>
    <submittedName>
        <fullName evidence="2">Uncharacterized protein</fullName>
    </submittedName>
</protein>
<reference evidence="2" key="1">
    <citation type="journal article" date="2021" name="Front. Plant Sci.">
        <title>Chromosome-Scale Genome Assembly for Chinese Sour Jujube and Insights Into Its Genome Evolution and Domestication Signature.</title>
        <authorList>
            <person name="Shen L.-Y."/>
            <person name="Luo H."/>
            <person name="Wang X.-L."/>
            <person name="Wang X.-M."/>
            <person name="Qiu X.-J."/>
            <person name="Liu H."/>
            <person name="Zhou S.-S."/>
            <person name="Jia K.-H."/>
            <person name="Nie S."/>
            <person name="Bao Y.-T."/>
            <person name="Zhang R.-G."/>
            <person name="Yun Q.-Z."/>
            <person name="Chai Y.-H."/>
            <person name="Lu J.-Y."/>
            <person name="Li Y."/>
            <person name="Zhao S.-W."/>
            <person name="Mao J.-F."/>
            <person name="Jia S.-G."/>
            <person name="Mao Y.-M."/>
        </authorList>
    </citation>
    <scope>NUCLEOTIDE SEQUENCE</scope>
    <source>
        <strain evidence="2">AT0</strain>
        <tissue evidence="2">Leaf</tissue>
    </source>
</reference>
<evidence type="ECO:0000313" key="3">
    <source>
        <dbReference type="Proteomes" id="UP000813462"/>
    </source>
</evidence>
<accession>A0A978UYR4</accession>
<dbReference type="InterPro" id="IPR032675">
    <property type="entry name" value="LRR_dom_sf"/>
</dbReference>
<evidence type="ECO:0000313" key="2">
    <source>
        <dbReference type="EMBL" id="KAH7520130.1"/>
    </source>
</evidence>
<proteinExistence type="predicted"/>
<dbReference type="Gene3D" id="3.80.10.10">
    <property type="entry name" value="Ribonuclease Inhibitor"/>
    <property type="match status" value="1"/>
</dbReference>
<comment type="caution">
    <text evidence="2">The sequence shown here is derived from an EMBL/GenBank/DDBJ whole genome shotgun (WGS) entry which is preliminary data.</text>
</comment>
<organism evidence="2 3">
    <name type="scientific">Ziziphus jujuba var. spinosa</name>
    <dbReference type="NCBI Taxonomy" id="714518"/>
    <lineage>
        <taxon>Eukaryota</taxon>
        <taxon>Viridiplantae</taxon>
        <taxon>Streptophyta</taxon>
        <taxon>Embryophyta</taxon>
        <taxon>Tracheophyta</taxon>
        <taxon>Spermatophyta</taxon>
        <taxon>Magnoliopsida</taxon>
        <taxon>eudicotyledons</taxon>
        <taxon>Gunneridae</taxon>
        <taxon>Pentapetalae</taxon>
        <taxon>rosids</taxon>
        <taxon>fabids</taxon>
        <taxon>Rosales</taxon>
        <taxon>Rhamnaceae</taxon>
        <taxon>Paliureae</taxon>
        <taxon>Ziziphus</taxon>
    </lineage>
</organism>
<evidence type="ECO:0000256" key="1">
    <source>
        <dbReference type="ARBA" id="ARBA00022821"/>
    </source>
</evidence>
<keyword evidence="1" id="KW-0611">Plant defense</keyword>
<dbReference type="EMBL" id="JAEACU010000008">
    <property type="protein sequence ID" value="KAH7520130.1"/>
    <property type="molecule type" value="Genomic_DNA"/>
</dbReference>